<proteinExistence type="predicted"/>
<evidence type="ECO:0000313" key="11">
    <source>
        <dbReference type="Proteomes" id="UP000002058"/>
    </source>
</evidence>
<dbReference type="GO" id="GO:0005634">
    <property type="term" value="C:nucleus"/>
    <property type="evidence" value="ECO:0007669"/>
    <property type="project" value="UniProtKB-SubCell"/>
</dbReference>
<keyword evidence="5" id="KW-0238">DNA-binding</keyword>
<name>C4JTQ7_UNCRE</name>
<dbReference type="SMART" id="SM00906">
    <property type="entry name" value="Fungal_trans"/>
    <property type="match status" value="1"/>
</dbReference>
<dbReference type="PANTHER" id="PTHR47782:SF2">
    <property type="entry name" value="TRANSCRIPTION FACTOR, PUTATIVE (AFU_ORTHOLOGUE AFUA_4G12570)-RELATED"/>
    <property type="match status" value="1"/>
</dbReference>
<feature type="region of interest" description="Disordered" evidence="8">
    <location>
        <begin position="529"/>
        <end position="551"/>
    </location>
</feature>
<dbReference type="CDD" id="cd12148">
    <property type="entry name" value="fungal_TF_MHR"/>
    <property type="match status" value="1"/>
</dbReference>
<dbReference type="PANTHER" id="PTHR47782">
    <property type="entry name" value="ZN(II)2CYS6 TRANSCRIPTION FACTOR (EUROFUNG)-RELATED"/>
    <property type="match status" value="1"/>
</dbReference>
<organism evidence="10 11">
    <name type="scientific">Uncinocarpus reesii (strain UAMH 1704)</name>
    <dbReference type="NCBI Taxonomy" id="336963"/>
    <lineage>
        <taxon>Eukaryota</taxon>
        <taxon>Fungi</taxon>
        <taxon>Dikarya</taxon>
        <taxon>Ascomycota</taxon>
        <taxon>Pezizomycotina</taxon>
        <taxon>Eurotiomycetes</taxon>
        <taxon>Eurotiomycetidae</taxon>
        <taxon>Onygenales</taxon>
        <taxon>Onygenaceae</taxon>
        <taxon>Uncinocarpus</taxon>
    </lineage>
</organism>
<dbReference type="InterPro" id="IPR036864">
    <property type="entry name" value="Zn2-C6_fun-type_DNA-bd_sf"/>
</dbReference>
<dbReference type="InParanoid" id="C4JTQ7"/>
<reference evidence="11" key="1">
    <citation type="journal article" date="2009" name="Genome Res.">
        <title>Comparative genomic analyses of the human fungal pathogens Coccidioides and their relatives.</title>
        <authorList>
            <person name="Sharpton T.J."/>
            <person name="Stajich J.E."/>
            <person name="Rounsley S.D."/>
            <person name="Gardner M.J."/>
            <person name="Wortman J.R."/>
            <person name="Jordar V.S."/>
            <person name="Maiti R."/>
            <person name="Kodira C.D."/>
            <person name="Neafsey D.E."/>
            <person name="Zeng Q."/>
            <person name="Hung C.-Y."/>
            <person name="McMahan C."/>
            <person name="Muszewska A."/>
            <person name="Grynberg M."/>
            <person name="Mandel M.A."/>
            <person name="Kellner E.M."/>
            <person name="Barker B.M."/>
            <person name="Galgiani J.N."/>
            <person name="Orbach M.J."/>
            <person name="Kirkland T.N."/>
            <person name="Cole G.T."/>
            <person name="Henn M.R."/>
            <person name="Birren B.W."/>
            <person name="Taylor J.W."/>
        </authorList>
    </citation>
    <scope>NUCLEOTIDE SEQUENCE [LARGE SCALE GENOMIC DNA]</scope>
    <source>
        <strain evidence="11">UAMH 1704</strain>
    </source>
</reference>
<dbReference type="RefSeq" id="XP_002585157.1">
    <property type="nucleotide sequence ID" value="XM_002585111.1"/>
</dbReference>
<keyword evidence="6" id="KW-0804">Transcription</keyword>
<feature type="region of interest" description="Disordered" evidence="8">
    <location>
        <begin position="97"/>
        <end position="124"/>
    </location>
</feature>
<sequence length="652" mass="72899">MASIIYPDLDAPLLKVSRPVAACSRCRNAKIKCDGKLPACSACERAGRSSGCSGATDEFAKGKERSYVASLEAQCERLEKQIEAAKRRQQGLMVGQVDRENDGFSATPATTLSPSAGDEGYGKESSDIDDLVGDFGFLAVNATSRDFYGIRSSTSFAGLLLTVAIAELIPRSIPRIELPLHSQIASLTLDYFDHFHPLMPFLSEVKFWTSVDAIYQDNGRFANSHDHWTLRMVLAISAASRSRTMNDRDCQVAMAHVHVALEYAEDVLRPGTIFGIQAILLLAQYSTLNPRHFRTWYLSGIAARVGTDLGIHQEHASVACLDEATLDSRRRTFHCVYSLDRYVSTALGRAFSFSDDSVDVPLPPNPPLSASPPWQGGLFLRSIEPALFLFQIRHFQSAAFQDMFFSGRQPSSAAQSCAWERCSAATTWFQSCPTSTPAHFSTLFHLEYLFTLILVLSPSNRSPTISETDQILLFEYSVEYISQLYNEVTAPTTFSSLLTYMDVERTYTVACKLVNLLQLSHGEILQDKTPEKQKLQSGVPPAPLRSTTTGRQNSTKRAITCLYEAHSIFEYAFRRWNVRTLLDDFYRSSIELKAMLSSLLDQQQRPLQQPPHHIHHSFAHEAIRQSHSPGFQHEQTYKSSQLITPAQIQHMR</sequence>
<dbReference type="CDD" id="cd00067">
    <property type="entry name" value="GAL4"/>
    <property type="match status" value="1"/>
</dbReference>
<dbReference type="PROSITE" id="PS00463">
    <property type="entry name" value="ZN2_CY6_FUNGAL_1"/>
    <property type="match status" value="1"/>
</dbReference>
<dbReference type="KEGG" id="ure:UREG_05846"/>
<evidence type="ECO:0000256" key="1">
    <source>
        <dbReference type="ARBA" id="ARBA00004123"/>
    </source>
</evidence>
<evidence type="ECO:0000256" key="4">
    <source>
        <dbReference type="ARBA" id="ARBA00023015"/>
    </source>
</evidence>
<protein>
    <recommendedName>
        <fullName evidence="9">Zn(2)-C6 fungal-type domain-containing protein</fullName>
    </recommendedName>
</protein>
<dbReference type="Pfam" id="PF00172">
    <property type="entry name" value="Zn_clus"/>
    <property type="match status" value="1"/>
</dbReference>
<dbReference type="InterPro" id="IPR052202">
    <property type="entry name" value="Yeast_MetPath_Reg"/>
</dbReference>
<dbReference type="GO" id="GO:0008270">
    <property type="term" value="F:zinc ion binding"/>
    <property type="evidence" value="ECO:0007669"/>
    <property type="project" value="InterPro"/>
</dbReference>
<evidence type="ECO:0000256" key="3">
    <source>
        <dbReference type="ARBA" id="ARBA00022833"/>
    </source>
</evidence>
<evidence type="ECO:0000313" key="10">
    <source>
        <dbReference type="EMBL" id="EEP81004.1"/>
    </source>
</evidence>
<dbReference type="AlphaFoldDB" id="C4JTQ7"/>
<evidence type="ECO:0000256" key="6">
    <source>
        <dbReference type="ARBA" id="ARBA00023163"/>
    </source>
</evidence>
<dbReference type="OrthoDB" id="5319458at2759"/>
<feature type="domain" description="Zn(2)-C6 fungal-type" evidence="9">
    <location>
        <begin position="22"/>
        <end position="53"/>
    </location>
</feature>
<keyword evidence="2" id="KW-0479">Metal-binding</keyword>
<dbReference type="PROSITE" id="PS50048">
    <property type="entry name" value="ZN2_CY6_FUNGAL_2"/>
    <property type="match status" value="1"/>
</dbReference>
<dbReference type="OMA" id="FPCFSET"/>
<dbReference type="SUPFAM" id="SSF57701">
    <property type="entry name" value="Zn2/Cys6 DNA-binding domain"/>
    <property type="match status" value="1"/>
</dbReference>
<dbReference type="GeneID" id="8443591"/>
<dbReference type="STRING" id="336963.C4JTQ7"/>
<dbReference type="GO" id="GO:0000981">
    <property type="term" value="F:DNA-binding transcription factor activity, RNA polymerase II-specific"/>
    <property type="evidence" value="ECO:0007669"/>
    <property type="project" value="InterPro"/>
</dbReference>
<dbReference type="GO" id="GO:0045944">
    <property type="term" value="P:positive regulation of transcription by RNA polymerase II"/>
    <property type="evidence" value="ECO:0007669"/>
    <property type="project" value="TreeGrafter"/>
</dbReference>
<gene>
    <name evidence="10" type="ORF">UREG_05846</name>
</gene>
<feature type="region of interest" description="Disordered" evidence="8">
    <location>
        <begin position="629"/>
        <end position="652"/>
    </location>
</feature>
<dbReference type="SMART" id="SM00066">
    <property type="entry name" value="GAL4"/>
    <property type="match status" value="1"/>
</dbReference>
<evidence type="ECO:0000256" key="2">
    <source>
        <dbReference type="ARBA" id="ARBA00022723"/>
    </source>
</evidence>
<dbReference type="VEuPathDB" id="FungiDB:UREG_05846"/>
<keyword evidence="11" id="KW-1185">Reference proteome</keyword>
<dbReference type="InterPro" id="IPR007219">
    <property type="entry name" value="XnlR_reg_dom"/>
</dbReference>
<dbReference type="eggNOG" id="ENOG502RSRA">
    <property type="taxonomic scope" value="Eukaryota"/>
</dbReference>
<keyword evidence="3" id="KW-0862">Zinc</keyword>
<evidence type="ECO:0000256" key="7">
    <source>
        <dbReference type="ARBA" id="ARBA00023242"/>
    </source>
</evidence>
<dbReference type="Gene3D" id="4.10.240.10">
    <property type="entry name" value="Zn(2)-C6 fungal-type DNA-binding domain"/>
    <property type="match status" value="1"/>
</dbReference>
<evidence type="ECO:0000256" key="8">
    <source>
        <dbReference type="SAM" id="MobiDB-lite"/>
    </source>
</evidence>
<dbReference type="GO" id="GO:0006351">
    <property type="term" value="P:DNA-templated transcription"/>
    <property type="evidence" value="ECO:0007669"/>
    <property type="project" value="InterPro"/>
</dbReference>
<evidence type="ECO:0000256" key="5">
    <source>
        <dbReference type="ARBA" id="ARBA00023125"/>
    </source>
</evidence>
<accession>C4JTQ7</accession>
<dbReference type="InterPro" id="IPR001138">
    <property type="entry name" value="Zn2Cys6_DnaBD"/>
</dbReference>
<keyword evidence="7" id="KW-0539">Nucleus</keyword>
<keyword evidence="4" id="KW-0805">Transcription regulation</keyword>
<evidence type="ECO:0000259" key="9">
    <source>
        <dbReference type="PROSITE" id="PS50048"/>
    </source>
</evidence>
<dbReference type="GO" id="GO:0043565">
    <property type="term" value="F:sequence-specific DNA binding"/>
    <property type="evidence" value="ECO:0007669"/>
    <property type="project" value="TreeGrafter"/>
</dbReference>
<dbReference type="HOGENOM" id="CLU_019529_0_0_1"/>
<dbReference type="EMBL" id="CH476617">
    <property type="protein sequence ID" value="EEP81004.1"/>
    <property type="molecule type" value="Genomic_DNA"/>
</dbReference>
<comment type="subcellular location">
    <subcellularLocation>
        <location evidence="1">Nucleus</location>
    </subcellularLocation>
</comment>
<dbReference type="Proteomes" id="UP000002058">
    <property type="component" value="Unassembled WGS sequence"/>
</dbReference>
<dbReference type="Pfam" id="PF04082">
    <property type="entry name" value="Fungal_trans"/>
    <property type="match status" value="1"/>
</dbReference>